<comment type="caution">
    <text evidence="3">The sequence shown here is derived from an EMBL/GenBank/DDBJ whole genome shotgun (WGS) entry which is preliminary data.</text>
</comment>
<keyword evidence="1" id="KW-1133">Transmembrane helix</keyword>
<organism evidence="3 4">
    <name type="scientific">Moniliophthora roreri (strain MCA 2997)</name>
    <name type="common">Cocoa frosty pod rot fungus</name>
    <name type="synonym">Crinipellis roreri</name>
    <dbReference type="NCBI Taxonomy" id="1381753"/>
    <lineage>
        <taxon>Eukaryota</taxon>
        <taxon>Fungi</taxon>
        <taxon>Dikarya</taxon>
        <taxon>Basidiomycota</taxon>
        <taxon>Agaricomycotina</taxon>
        <taxon>Agaricomycetes</taxon>
        <taxon>Agaricomycetidae</taxon>
        <taxon>Agaricales</taxon>
        <taxon>Marasmiineae</taxon>
        <taxon>Marasmiaceae</taxon>
        <taxon>Moniliophthora</taxon>
    </lineage>
</organism>
<reference evidence="3 4" key="1">
    <citation type="journal article" date="2014" name="BMC Genomics">
        <title>Genome and secretome analysis of the hemibiotrophic fungal pathogen, Moniliophthora roreri, which causes frosty pod rot disease of cacao: mechanisms of the biotrophic and necrotrophic phases.</title>
        <authorList>
            <person name="Meinhardt L.W."/>
            <person name="Costa G.G.L."/>
            <person name="Thomazella D.P.T."/>
            <person name="Teixeira P.J.P.L."/>
            <person name="Carazzolle M.F."/>
            <person name="Schuster S.C."/>
            <person name="Carlson J.E."/>
            <person name="Guiltinan M.J."/>
            <person name="Mieczkowski P."/>
            <person name="Farmer A."/>
            <person name="Ramaraj T."/>
            <person name="Crozier J."/>
            <person name="Davis R.E."/>
            <person name="Shao J."/>
            <person name="Melnick R.L."/>
            <person name="Pereira G.A.G."/>
            <person name="Bailey B.A."/>
        </authorList>
    </citation>
    <scope>NUCLEOTIDE SEQUENCE [LARGE SCALE GENOMIC DNA]</scope>
    <source>
        <strain evidence="3 4">MCA 2997</strain>
    </source>
</reference>
<name>V2WTC0_MONRO</name>
<dbReference type="InterPro" id="IPR041457">
    <property type="entry name" value="CxC2_KDZ-assoc"/>
</dbReference>
<dbReference type="KEGG" id="mrr:Moror_13565"/>
<evidence type="ECO:0000313" key="3">
    <source>
        <dbReference type="EMBL" id="ESK83791.1"/>
    </source>
</evidence>
<dbReference type="EMBL" id="AWSO01001443">
    <property type="protein sequence ID" value="ESK83791.1"/>
    <property type="molecule type" value="Genomic_DNA"/>
</dbReference>
<keyword evidence="4" id="KW-1185">Reference proteome</keyword>
<feature type="domain" description="CxC2-like cysteine cluster KDZ transposase-associated" evidence="2">
    <location>
        <begin position="1"/>
        <end position="48"/>
    </location>
</feature>
<dbReference type="OrthoDB" id="2682806at2759"/>
<dbReference type="HOGENOM" id="CLU_003703_5_4_1"/>
<dbReference type="InterPro" id="IPR040521">
    <property type="entry name" value="KDZ"/>
</dbReference>
<dbReference type="AlphaFoldDB" id="V2WTC0"/>
<accession>V2WTC0</accession>
<dbReference type="Pfam" id="PF18758">
    <property type="entry name" value="KDZ"/>
    <property type="match status" value="1"/>
</dbReference>
<dbReference type="STRING" id="1381753.V2WTC0"/>
<evidence type="ECO:0000259" key="2">
    <source>
        <dbReference type="Pfam" id="PF18803"/>
    </source>
</evidence>
<sequence>MGWWPASYKNPQSAATFECLHNFHIMNLQGKLAHTDFYRSLEQISDGSGLESFPDRESQFMVMMREWRHIKMGKRFRQAHDPTGLSGTQEGLCAVLCCACPIPNVNLPEDWYQAPTDKKWLYSLLISKDANFKQKAWARPNDHHDAPLNPRWGCTVHHKPYLKEITKYANQDETSHCVGFSAIWDANNKKTKGLRATGVSAVTCSHHELVQPNGLGDLQVGEQYGNMDYILLSSVLSCVLVLIIIFYDIACQWGKGFCICMEKMPECLHLPEALKIKFKVPKFHLPAHIEKCFAPYAFNFTESIGLTDGEGIDGRWDIMDDHCNHWNWRKTVHLPESLLKKLLKAISEAVVHRLAFEAFTDGLKIHHSTKLALWESQVVVWEEGRDSFCPYNLPVNTITLSKLKLELAAEEHQKEVDGKGTSDHTISGMVIEAIEIEEVQCSLIATLEEKNLSKFQQTTIQKS</sequence>
<dbReference type="Pfam" id="PF18803">
    <property type="entry name" value="CxC2"/>
    <property type="match status" value="1"/>
</dbReference>
<evidence type="ECO:0000313" key="4">
    <source>
        <dbReference type="Proteomes" id="UP000017559"/>
    </source>
</evidence>
<dbReference type="Proteomes" id="UP000017559">
    <property type="component" value="Unassembled WGS sequence"/>
</dbReference>
<keyword evidence="1" id="KW-0472">Membrane</keyword>
<evidence type="ECO:0000256" key="1">
    <source>
        <dbReference type="SAM" id="Phobius"/>
    </source>
</evidence>
<protein>
    <recommendedName>
        <fullName evidence="2">CxC2-like cysteine cluster KDZ transposase-associated domain-containing protein</fullName>
    </recommendedName>
</protein>
<gene>
    <name evidence="3" type="ORF">Moror_13565</name>
</gene>
<proteinExistence type="predicted"/>
<feature type="transmembrane region" description="Helical" evidence="1">
    <location>
        <begin position="229"/>
        <end position="250"/>
    </location>
</feature>
<keyword evidence="1" id="KW-0812">Transmembrane</keyword>